<organism evidence="2 3">
    <name type="scientific">Lithospermum erythrorhizon</name>
    <name type="common">Purple gromwell</name>
    <name type="synonym">Lithospermum officinale var. erythrorhizon</name>
    <dbReference type="NCBI Taxonomy" id="34254"/>
    <lineage>
        <taxon>Eukaryota</taxon>
        <taxon>Viridiplantae</taxon>
        <taxon>Streptophyta</taxon>
        <taxon>Embryophyta</taxon>
        <taxon>Tracheophyta</taxon>
        <taxon>Spermatophyta</taxon>
        <taxon>Magnoliopsida</taxon>
        <taxon>eudicotyledons</taxon>
        <taxon>Gunneridae</taxon>
        <taxon>Pentapetalae</taxon>
        <taxon>asterids</taxon>
        <taxon>lamiids</taxon>
        <taxon>Boraginales</taxon>
        <taxon>Boraginaceae</taxon>
        <taxon>Boraginoideae</taxon>
        <taxon>Lithospermeae</taxon>
        <taxon>Lithospermum</taxon>
    </lineage>
</organism>
<accession>A0AAV3R6D0</accession>
<sequence>MPLHIYTDHRVIRAAGLFPQVHANLGSLEALRVSYSGPNHALPLPQAAPMVDTNQSPLRRPQAPEPVVVGRSLEEDEALSPLLRRYLPFPGLTSFVKSLGTSILTWAARHRPRPSAGETSVPNYQGIVLESSSRGTSAALVNAGEQHSATVVLEPEDQGGVDLAVAQTPSPVPLPALESQTLKKAMSPPGVPFHPERGWGLLLQSYKELLSSYEAASGSSSRADQLERELEALKKEKACEDGVLQCRLKNLAGKQSTIQEKYVAGASHLEAVRVELEST</sequence>
<protein>
    <submittedName>
        <fullName evidence="2">Uncharacterized protein</fullName>
    </submittedName>
</protein>
<dbReference type="EMBL" id="BAABME010007333">
    <property type="protein sequence ID" value="GAA0170645.1"/>
    <property type="molecule type" value="Genomic_DNA"/>
</dbReference>
<evidence type="ECO:0000256" key="1">
    <source>
        <dbReference type="SAM" id="Coils"/>
    </source>
</evidence>
<dbReference type="Proteomes" id="UP001454036">
    <property type="component" value="Unassembled WGS sequence"/>
</dbReference>
<keyword evidence="3" id="KW-1185">Reference proteome</keyword>
<name>A0AAV3R6D0_LITER</name>
<gene>
    <name evidence="2" type="ORF">LIER_24867</name>
</gene>
<comment type="caution">
    <text evidence="2">The sequence shown here is derived from an EMBL/GenBank/DDBJ whole genome shotgun (WGS) entry which is preliminary data.</text>
</comment>
<evidence type="ECO:0000313" key="3">
    <source>
        <dbReference type="Proteomes" id="UP001454036"/>
    </source>
</evidence>
<dbReference type="AlphaFoldDB" id="A0AAV3R6D0"/>
<feature type="coiled-coil region" evidence="1">
    <location>
        <begin position="216"/>
        <end position="243"/>
    </location>
</feature>
<proteinExistence type="predicted"/>
<reference evidence="2 3" key="1">
    <citation type="submission" date="2024-01" db="EMBL/GenBank/DDBJ databases">
        <title>The complete chloroplast genome sequence of Lithospermum erythrorhizon: insights into the phylogenetic relationship among Boraginaceae species and the maternal lineages of purple gromwells.</title>
        <authorList>
            <person name="Okada T."/>
            <person name="Watanabe K."/>
        </authorList>
    </citation>
    <scope>NUCLEOTIDE SEQUENCE [LARGE SCALE GENOMIC DNA]</scope>
</reference>
<evidence type="ECO:0000313" key="2">
    <source>
        <dbReference type="EMBL" id="GAA0170645.1"/>
    </source>
</evidence>
<keyword evidence="1" id="KW-0175">Coiled coil</keyword>